<dbReference type="GO" id="GO:0071555">
    <property type="term" value="P:cell wall organization"/>
    <property type="evidence" value="ECO:0007669"/>
    <property type="project" value="TreeGrafter"/>
</dbReference>
<evidence type="ECO:0000256" key="13">
    <source>
        <dbReference type="PIRSR" id="PIRSR600715-1"/>
    </source>
</evidence>
<feature type="transmembrane region" description="Helical" evidence="12">
    <location>
        <begin position="68"/>
        <end position="84"/>
    </location>
</feature>
<dbReference type="EMBL" id="PYNF01000001">
    <property type="protein sequence ID" value="PSV01489.1"/>
    <property type="molecule type" value="Genomic_DNA"/>
</dbReference>
<protein>
    <recommendedName>
        <fullName evidence="12">Undecaprenyl-phosphate alpha-N-acetylglucosaminyl 1-phosphate transferase</fullName>
        <ecNumber evidence="12">2.7.8.33</ecNumber>
    </recommendedName>
    <alternativeName>
        <fullName evidence="12">UDP-GlcNAc:undecaprenyl-phosphate GlcNAc-1-phosphate transferase</fullName>
    </alternativeName>
    <alternativeName>
        <fullName evidence="12">Undecaprenyl-phosphate GlcNAc-1-phosphate transferase</fullName>
    </alternativeName>
</protein>
<evidence type="ECO:0000256" key="1">
    <source>
        <dbReference type="ARBA" id="ARBA00004651"/>
    </source>
</evidence>
<dbReference type="InterPro" id="IPR000715">
    <property type="entry name" value="Glycosyl_transferase_4"/>
</dbReference>
<comment type="similarity">
    <text evidence="12">Belongs to the glycosyltransferase 4 family. WecA subfamily.</text>
</comment>
<dbReference type="GO" id="GO:0016757">
    <property type="term" value="F:glycosyltransferase activity"/>
    <property type="evidence" value="ECO:0007669"/>
    <property type="project" value="UniProtKB-KW"/>
</dbReference>
<comment type="caution">
    <text evidence="14">The sequence shown here is derived from an EMBL/GenBank/DDBJ whole genome shotgun (WGS) entry which is preliminary data.</text>
</comment>
<evidence type="ECO:0000256" key="5">
    <source>
        <dbReference type="ARBA" id="ARBA00022679"/>
    </source>
</evidence>
<dbReference type="PANTHER" id="PTHR22926:SF3">
    <property type="entry name" value="UNDECAPRENYL-PHOSPHATE ALPHA-N-ACETYLGLUCOSAMINYL 1-PHOSPHATE TRANSFERASE"/>
    <property type="match status" value="1"/>
</dbReference>
<comment type="catalytic activity">
    <reaction evidence="12">
        <text>di-trans,octa-cis-undecaprenyl phosphate + UDP-N-acetyl-alpha-D-glucosamine = N-acetyl-alpha-D-glucosaminyl-di-trans,octa-cis-undecaprenyl diphosphate + UMP</text>
        <dbReference type="Rhea" id="RHEA:28090"/>
        <dbReference type="ChEBI" id="CHEBI:57705"/>
        <dbReference type="ChEBI" id="CHEBI:57865"/>
        <dbReference type="ChEBI" id="CHEBI:60392"/>
        <dbReference type="ChEBI" id="CHEBI:62959"/>
        <dbReference type="EC" id="2.7.8.33"/>
    </reaction>
</comment>
<feature type="transmembrane region" description="Helical" evidence="12">
    <location>
        <begin position="180"/>
        <end position="198"/>
    </location>
</feature>
<organism evidence="14 15">
    <name type="scientific">Photobacterium kishitanii</name>
    <dbReference type="NCBI Taxonomy" id="318456"/>
    <lineage>
        <taxon>Bacteria</taxon>
        <taxon>Pseudomonadati</taxon>
        <taxon>Pseudomonadota</taxon>
        <taxon>Gammaproteobacteria</taxon>
        <taxon>Vibrionales</taxon>
        <taxon>Vibrionaceae</taxon>
        <taxon>Photobacterium</taxon>
    </lineage>
</organism>
<evidence type="ECO:0000256" key="9">
    <source>
        <dbReference type="ARBA" id="ARBA00022989"/>
    </source>
</evidence>
<keyword evidence="2 12" id="KW-1003">Cell membrane</keyword>
<dbReference type="RefSeq" id="WP_036795708.1">
    <property type="nucleotide sequence ID" value="NZ_LN794352.1"/>
</dbReference>
<keyword evidence="13" id="KW-0479">Metal-binding</keyword>
<evidence type="ECO:0000256" key="6">
    <source>
        <dbReference type="ARBA" id="ARBA00022692"/>
    </source>
</evidence>
<feature type="transmembrane region" description="Helical" evidence="12">
    <location>
        <begin position="41"/>
        <end position="62"/>
    </location>
</feature>
<dbReference type="GO" id="GO:0009243">
    <property type="term" value="P:O antigen biosynthetic process"/>
    <property type="evidence" value="ECO:0007669"/>
    <property type="project" value="UniProtKB-UniRule"/>
</dbReference>
<dbReference type="GO" id="GO:0036380">
    <property type="term" value="F:UDP-N-acetylglucosamine-undecaprenyl-phosphate N-acetylglucosaminephosphotransferase activity"/>
    <property type="evidence" value="ECO:0007669"/>
    <property type="project" value="UniProtKB-UniRule"/>
</dbReference>
<comment type="cofactor">
    <cofactor evidence="12">
        <name>Mn(2+)</name>
        <dbReference type="ChEBI" id="CHEBI:29035"/>
    </cofactor>
</comment>
<feature type="transmembrane region" description="Helical" evidence="12">
    <location>
        <begin position="96"/>
        <end position="114"/>
    </location>
</feature>
<comment type="cofactor">
    <cofactor evidence="12 13">
        <name>Mg(2+)</name>
        <dbReference type="ChEBI" id="CHEBI:18420"/>
    </cofactor>
</comment>
<keyword evidence="7 12" id="KW-0460">Magnesium</keyword>
<dbReference type="NCBIfam" id="TIGR02380">
    <property type="entry name" value="ECA_wecA"/>
    <property type="match status" value="1"/>
</dbReference>
<accession>A0A2T3KN29</accession>
<keyword evidence="3 12" id="KW-0997">Cell inner membrane</keyword>
<comment type="function">
    <text evidence="12">Catalyzes the transfer of the GlcNAc-1-phosphate moiety from UDP-GlcNAc onto the carrier lipid undecaprenyl phosphate (C55-P), yielding GlcNAc-pyrophosphoryl-undecaprenyl (GlcNAc-PP-C55).</text>
</comment>
<dbReference type="eggNOG" id="COG0472">
    <property type="taxonomic scope" value="Bacteria"/>
</dbReference>
<dbReference type="AlphaFoldDB" id="A0A0B7JA43"/>
<dbReference type="UniPathway" id="UPA00281"/>
<sequence>MFTGYCFIFISSLIFLFVMRVIAKVVGLVDKPNDRKHHKGAIPLVGGISIFAAISVTFLSFLPHTRDLYLYLSCALVLIILGAFDDRLDISFKIRLIVQAAISIAMIVIGGHSLHNLGFLMGSETIHLSVFTSYIITVIGVIGAINAFNMVDGIDGLLGGLAAVTIGSMGVVFYLSGNTYLSTVCGLIVVAIIPYIMLNLGIPFGSKAKVFMGDAGSMFIGFTVVWLLIKATQDPASYAFKPVTALWLIAIPLMDMATIMIRRVRKGQSPFKPDREHLHHIFQRLGLSSRQTLLTICSMALVCSVIGLWSDYIGIAESTMFVAFLVMFVCYFTAISHIFRIVTFVRNILGIKTHKSRSR</sequence>
<dbReference type="EC" id="2.7.8.33" evidence="12"/>
<dbReference type="GeneID" id="29943540"/>
<keyword evidence="5 12" id="KW-0808">Transferase</keyword>
<evidence type="ECO:0000256" key="7">
    <source>
        <dbReference type="ARBA" id="ARBA00022842"/>
    </source>
</evidence>
<name>A0A0B7JA43_9GAMM</name>
<proteinExistence type="inferred from homology"/>
<keyword evidence="9 12" id="KW-1133">Transmembrane helix</keyword>
<keyword evidence="6 12" id="KW-0812">Transmembrane</keyword>
<dbReference type="HAMAP" id="MF_02030">
    <property type="entry name" value="WecA_Gammaproteo"/>
    <property type="match status" value="1"/>
</dbReference>
<feature type="binding site" evidence="13">
    <location>
        <position position="214"/>
    </location>
    <ligand>
        <name>Mg(2+)</name>
        <dbReference type="ChEBI" id="CHEBI:18420"/>
    </ligand>
</feature>
<dbReference type="Pfam" id="PF00953">
    <property type="entry name" value="Glycos_transf_4"/>
    <property type="match status" value="1"/>
</dbReference>
<dbReference type="GO" id="GO:0009276">
    <property type="term" value="C:Gram-negative-bacterium-type cell wall"/>
    <property type="evidence" value="ECO:0007669"/>
    <property type="project" value="InterPro"/>
</dbReference>
<dbReference type="GO" id="GO:0005886">
    <property type="term" value="C:plasma membrane"/>
    <property type="evidence" value="ECO:0007669"/>
    <property type="project" value="UniProtKB-SubCell"/>
</dbReference>
<evidence type="ECO:0000256" key="10">
    <source>
        <dbReference type="ARBA" id="ARBA00023136"/>
    </source>
</evidence>
<evidence type="ECO:0000256" key="8">
    <source>
        <dbReference type="ARBA" id="ARBA00022985"/>
    </source>
</evidence>
<evidence type="ECO:0000313" key="15">
    <source>
        <dbReference type="Proteomes" id="UP000241426"/>
    </source>
</evidence>
<feature type="transmembrane region" description="Helical" evidence="12">
    <location>
        <begin position="210"/>
        <end position="229"/>
    </location>
</feature>
<comment type="subcellular location">
    <subcellularLocation>
        <location evidence="12">Cell inner membrane</location>
        <topology evidence="12">Multi-pass membrane protein</topology>
    </subcellularLocation>
    <subcellularLocation>
        <location evidence="1">Cell membrane</location>
        <topology evidence="1">Multi-pass membrane protein</topology>
    </subcellularLocation>
</comment>
<evidence type="ECO:0000256" key="2">
    <source>
        <dbReference type="ARBA" id="ARBA00022475"/>
    </source>
</evidence>
<keyword evidence="10 12" id="KW-0472">Membrane</keyword>
<feature type="transmembrane region" description="Helical" evidence="12">
    <location>
        <begin position="293"/>
        <end position="315"/>
    </location>
</feature>
<feature type="binding site" evidence="13">
    <location>
        <position position="149"/>
    </location>
    <ligand>
        <name>Mg(2+)</name>
        <dbReference type="ChEBI" id="CHEBI:18420"/>
    </ligand>
</feature>
<evidence type="ECO:0000256" key="12">
    <source>
        <dbReference type="HAMAP-Rule" id="MF_02030"/>
    </source>
</evidence>
<gene>
    <name evidence="12" type="primary">wecA</name>
    <name evidence="14" type="ORF">C9J27_00035</name>
</gene>
<feature type="transmembrane region" description="Helical" evidence="12">
    <location>
        <begin position="321"/>
        <end position="349"/>
    </location>
</feature>
<dbReference type="CDD" id="cd06853">
    <property type="entry name" value="GT_WecA_like"/>
    <property type="match status" value="1"/>
</dbReference>
<evidence type="ECO:0000256" key="3">
    <source>
        <dbReference type="ARBA" id="ARBA00022519"/>
    </source>
</evidence>
<keyword evidence="4 12" id="KW-0328">Glycosyltransferase</keyword>
<feature type="transmembrane region" description="Helical" evidence="12">
    <location>
        <begin position="6"/>
        <end position="29"/>
    </location>
</feature>
<evidence type="ECO:0000313" key="14">
    <source>
        <dbReference type="EMBL" id="PSV01489.1"/>
    </source>
</evidence>
<feature type="transmembrane region" description="Helical" evidence="12">
    <location>
        <begin position="157"/>
        <end position="174"/>
    </location>
</feature>
<dbReference type="GO" id="GO:0000287">
    <property type="term" value="F:magnesium ion binding"/>
    <property type="evidence" value="ECO:0007669"/>
    <property type="project" value="InterPro"/>
</dbReference>
<feature type="transmembrane region" description="Helical" evidence="12">
    <location>
        <begin position="126"/>
        <end position="145"/>
    </location>
</feature>
<keyword evidence="8 12" id="KW-0448">Lipopolysaccharide biosynthesis</keyword>
<accession>A0A0B7JA43</accession>
<keyword evidence="11 12" id="KW-0464">Manganese</keyword>
<dbReference type="Proteomes" id="UP000241426">
    <property type="component" value="Unassembled WGS sequence"/>
</dbReference>
<dbReference type="GO" id="GO:0030145">
    <property type="term" value="F:manganese ion binding"/>
    <property type="evidence" value="ECO:0007669"/>
    <property type="project" value="InterPro"/>
</dbReference>
<comment type="pathway">
    <text evidence="12">Bacterial outer membrane biogenesis; LPS O-antigen biosynthesis.</text>
</comment>
<dbReference type="InterPro" id="IPR012750">
    <property type="entry name" value="ECA_WecA-rel"/>
</dbReference>
<dbReference type="PANTHER" id="PTHR22926">
    <property type="entry name" value="PHOSPHO-N-ACETYLMURAMOYL-PENTAPEPTIDE-TRANSFERASE"/>
    <property type="match status" value="1"/>
</dbReference>
<evidence type="ECO:0000256" key="4">
    <source>
        <dbReference type="ARBA" id="ARBA00022676"/>
    </source>
</evidence>
<reference evidence="14 15" key="1">
    <citation type="submission" date="2018-01" db="EMBL/GenBank/DDBJ databases">
        <title>Whole genome sequencing of Histamine producing bacteria.</title>
        <authorList>
            <person name="Butler K."/>
        </authorList>
    </citation>
    <scope>NUCLEOTIDE SEQUENCE [LARGE SCALE GENOMIC DNA]</scope>
    <source>
        <strain evidence="14 15">FS-7.2</strain>
    </source>
</reference>
<dbReference type="GO" id="GO:0044038">
    <property type="term" value="P:cell wall macromolecule biosynthetic process"/>
    <property type="evidence" value="ECO:0007669"/>
    <property type="project" value="TreeGrafter"/>
</dbReference>
<evidence type="ECO:0000256" key="11">
    <source>
        <dbReference type="ARBA" id="ARBA00023211"/>
    </source>
</evidence>